<name>Q1Q5I3_KUEST</name>
<reference evidence="1" key="1">
    <citation type="journal article" date="2006" name="Nature">
        <title>Deciphering the evolution and metabolism of an anammox bacterium from a community genome.</title>
        <authorList>
            <person name="Strous M."/>
            <person name="Pelletier E."/>
            <person name="Mangenot S."/>
            <person name="Rattei T."/>
            <person name="Lehner A."/>
            <person name="Taylor M.W."/>
            <person name="Horn M."/>
            <person name="Daims H."/>
            <person name="Bartol-Mavel D."/>
            <person name="Wincker P."/>
            <person name="Barbe V."/>
            <person name="Fonknechten N."/>
            <person name="Vallenet D."/>
            <person name="Segurens B."/>
            <person name="Schenowitz-Truong C."/>
            <person name="Medigue C."/>
            <person name="Collingro A."/>
            <person name="Snel B."/>
            <person name="Dutilh B.E."/>
            <person name="OpDenCamp H.J.M."/>
            <person name="vanDerDrift C."/>
            <person name="Cirpus I."/>
            <person name="vanDePas-Schoonen K.T."/>
            <person name="Harhangi H.R."/>
            <person name="vanNiftrik L."/>
            <person name="Schmid M."/>
            <person name="Keltjens J."/>
            <person name="vanDeVossenberg J."/>
            <person name="Kartal B."/>
            <person name="Meier H."/>
            <person name="Frishman D."/>
            <person name="Huynen M.A."/>
            <person name="Mewes H."/>
            <person name="Weissenbach J."/>
            <person name="Jetten M.S.M."/>
            <person name="Wagner M."/>
            <person name="LePaslier D."/>
        </authorList>
    </citation>
    <scope>NUCLEOTIDE SEQUENCE</scope>
</reference>
<sequence length="64" mass="7342">MVSYLQTGCSYGAYRQYVFFKPKCYNNSELNDIGIQGFFCTIASYPATNRLLPRNLSAIRFSKN</sequence>
<reference evidence="1" key="2">
    <citation type="submission" date="2006-01" db="EMBL/GenBank/DDBJ databases">
        <authorList>
            <person name="Genoscope"/>
        </authorList>
    </citation>
    <scope>NUCLEOTIDE SEQUENCE</scope>
</reference>
<accession>Q1Q5I3</accession>
<evidence type="ECO:0000313" key="2">
    <source>
        <dbReference type="EMBL" id="QII12405.1"/>
    </source>
</evidence>
<organism evidence="1">
    <name type="scientific">Kuenenia stuttgartiensis</name>
    <dbReference type="NCBI Taxonomy" id="174633"/>
    <lineage>
        <taxon>Bacteria</taxon>
        <taxon>Pseudomonadati</taxon>
        <taxon>Planctomycetota</taxon>
        <taxon>Candidatus Brocadiia</taxon>
        <taxon>Candidatus Brocadiales</taxon>
        <taxon>Candidatus Brocadiaceae</taxon>
        <taxon>Candidatus Kuenenia</taxon>
    </lineage>
</organism>
<dbReference type="Proteomes" id="UP000501926">
    <property type="component" value="Chromosome"/>
</dbReference>
<dbReference type="EMBL" id="CT573071">
    <property type="protein sequence ID" value="CAJ75275.1"/>
    <property type="molecule type" value="Genomic_DNA"/>
</dbReference>
<dbReference type="EMBL" id="CP049055">
    <property type="protein sequence ID" value="QII12405.1"/>
    <property type="molecule type" value="Genomic_DNA"/>
</dbReference>
<proteinExistence type="predicted"/>
<dbReference type="AlphaFoldDB" id="Q1Q5I3"/>
<evidence type="ECO:0000313" key="1">
    <source>
        <dbReference type="EMBL" id="CAJ75275.1"/>
    </source>
</evidence>
<reference evidence="2 3" key="3">
    <citation type="submission" date="2020-02" db="EMBL/GenBank/DDBJ databases">
        <title>Newly sequenced genome of strain CSTR1 showed variability in Candidatus Kuenenia stuttgartiensis genomes.</title>
        <authorList>
            <person name="Ding C."/>
            <person name="Adrian L."/>
        </authorList>
    </citation>
    <scope>NUCLEOTIDE SEQUENCE [LARGE SCALE GENOMIC DNA]</scope>
    <source>
        <strain evidence="2 3">CSTR1</strain>
    </source>
</reference>
<gene>
    <name evidence="2" type="ORF">KsCSTR_30260</name>
    <name evidence="1" type="ORF">kuste4513</name>
</gene>
<protein>
    <submittedName>
        <fullName evidence="1">Uncharacterized protein</fullName>
    </submittedName>
</protein>
<evidence type="ECO:0000313" key="3">
    <source>
        <dbReference type="Proteomes" id="UP000501926"/>
    </source>
</evidence>